<dbReference type="GO" id="GO:0005524">
    <property type="term" value="F:ATP binding"/>
    <property type="evidence" value="ECO:0007669"/>
    <property type="project" value="UniProtKB-KW"/>
</dbReference>
<dbReference type="InterPro" id="IPR015854">
    <property type="entry name" value="ABC_transpr_LolD-like"/>
</dbReference>
<name>A0AAF0I802_9ENTE</name>
<evidence type="ECO:0000256" key="6">
    <source>
        <dbReference type="ARBA" id="ARBA00055994"/>
    </source>
</evidence>
<feature type="domain" description="ABC transporter" evidence="7">
    <location>
        <begin position="2"/>
        <end position="238"/>
    </location>
</feature>
<dbReference type="GO" id="GO:0005886">
    <property type="term" value="C:plasma membrane"/>
    <property type="evidence" value="ECO:0007669"/>
    <property type="project" value="UniProtKB-ARBA"/>
</dbReference>
<dbReference type="Proteomes" id="UP001179647">
    <property type="component" value="Chromosome"/>
</dbReference>
<dbReference type="Pfam" id="PF00005">
    <property type="entry name" value="ABC_tran"/>
    <property type="match status" value="1"/>
</dbReference>
<dbReference type="PROSITE" id="PS00211">
    <property type="entry name" value="ABC_TRANSPORTER_1"/>
    <property type="match status" value="1"/>
</dbReference>
<dbReference type="PANTHER" id="PTHR24220">
    <property type="entry name" value="IMPORT ATP-BINDING PROTEIN"/>
    <property type="match status" value="1"/>
</dbReference>
<evidence type="ECO:0000313" key="9">
    <source>
        <dbReference type="Proteomes" id="UP001179647"/>
    </source>
</evidence>
<comment type="similarity">
    <text evidence="1">Belongs to the ABC transporter superfamily.</text>
</comment>
<evidence type="ECO:0000313" key="8">
    <source>
        <dbReference type="EMBL" id="WEG73754.1"/>
    </source>
</evidence>
<dbReference type="FunFam" id="3.40.50.300:FF:000056">
    <property type="entry name" value="Cell division ATP-binding protein FtsE"/>
    <property type="match status" value="1"/>
</dbReference>
<dbReference type="Gene3D" id="3.40.50.300">
    <property type="entry name" value="P-loop containing nucleotide triphosphate hydrolases"/>
    <property type="match status" value="1"/>
</dbReference>
<keyword evidence="9" id="KW-1185">Reference proteome</keyword>
<dbReference type="GO" id="GO:0022857">
    <property type="term" value="F:transmembrane transporter activity"/>
    <property type="evidence" value="ECO:0007669"/>
    <property type="project" value="TreeGrafter"/>
</dbReference>
<evidence type="ECO:0000256" key="1">
    <source>
        <dbReference type="ARBA" id="ARBA00005417"/>
    </source>
</evidence>
<proteinExistence type="inferred from homology"/>
<accession>A0AAF0I802</accession>
<dbReference type="InterPro" id="IPR003593">
    <property type="entry name" value="AAA+_ATPase"/>
</dbReference>
<dbReference type="SMART" id="SM00382">
    <property type="entry name" value="AAA"/>
    <property type="match status" value="1"/>
</dbReference>
<dbReference type="RefSeq" id="WP_275469554.1">
    <property type="nucleotide sequence ID" value="NZ_CP110232.1"/>
</dbReference>
<dbReference type="InterPro" id="IPR027417">
    <property type="entry name" value="P-loop_NTPase"/>
</dbReference>
<evidence type="ECO:0000256" key="2">
    <source>
        <dbReference type="ARBA" id="ARBA00022448"/>
    </source>
</evidence>
<dbReference type="KEGG" id="vie:OL234_02250"/>
<evidence type="ECO:0000259" key="7">
    <source>
        <dbReference type="PROSITE" id="PS50893"/>
    </source>
</evidence>
<dbReference type="InterPro" id="IPR017871">
    <property type="entry name" value="ABC_transporter-like_CS"/>
</dbReference>
<keyword evidence="2" id="KW-0813">Transport</keyword>
<protein>
    <submittedName>
        <fullName evidence="8">ATP-binding cassette domain-containing protein</fullName>
    </submittedName>
</protein>
<gene>
    <name evidence="8" type="ORF">OL234_02250</name>
</gene>
<organism evidence="8 9">
    <name type="scientific">Vagococcus intermedius</name>
    <dbReference type="NCBI Taxonomy" id="2991418"/>
    <lineage>
        <taxon>Bacteria</taxon>
        <taxon>Bacillati</taxon>
        <taxon>Bacillota</taxon>
        <taxon>Bacilli</taxon>
        <taxon>Lactobacillales</taxon>
        <taxon>Enterococcaceae</taxon>
        <taxon>Vagococcus</taxon>
    </lineage>
</organism>
<dbReference type="AlphaFoldDB" id="A0AAF0I802"/>
<dbReference type="SUPFAM" id="SSF52540">
    <property type="entry name" value="P-loop containing nucleoside triphosphate hydrolases"/>
    <property type="match status" value="1"/>
</dbReference>
<comment type="catalytic activity">
    <reaction evidence="5">
        <text>ATP + H2O = ADP + phosphate + H(+)</text>
        <dbReference type="Rhea" id="RHEA:13065"/>
        <dbReference type="ChEBI" id="CHEBI:15377"/>
        <dbReference type="ChEBI" id="CHEBI:15378"/>
        <dbReference type="ChEBI" id="CHEBI:30616"/>
        <dbReference type="ChEBI" id="CHEBI:43474"/>
        <dbReference type="ChEBI" id="CHEBI:456216"/>
    </reaction>
</comment>
<comment type="function">
    <text evidence="6">Part of the ABC transporter FtsEX involved in cellular division. Has ATPase activity. Essential for cell division and viability.</text>
</comment>
<dbReference type="GO" id="GO:0016887">
    <property type="term" value="F:ATP hydrolysis activity"/>
    <property type="evidence" value="ECO:0007669"/>
    <property type="project" value="InterPro"/>
</dbReference>
<dbReference type="EMBL" id="CP110232">
    <property type="protein sequence ID" value="WEG73754.1"/>
    <property type="molecule type" value="Genomic_DNA"/>
</dbReference>
<reference evidence="8" key="1">
    <citation type="submission" date="2022-10" db="EMBL/GenBank/DDBJ databases">
        <title>Vagococcus sp. isolated from poultry meat.</title>
        <authorList>
            <person name="Johansson P."/>
            <person name="Bjorkroth J."/>
        </authorList>
    </citation>
    <scope>NUCLEOTIDE SEQUENCE</scope>
    <source>
        <strain evidence="8">STAA11</strain>
    </source>
</reference>
<evidence type="ECO:0000256" key="5">
    <source>
        <dbReference type="ARBA" id="ARBA00049360"/>
    </source>
</evidence>
<keyword evidence="3" id="KW-0547">Nucleotide-binding</keyword>
<evidence type="ECO:0000256" key="3">
    <source>
        <dbReference type="ARBA" id="ARBA00022741"/>
    </source>
</evidence>
<dbReference type="PROSITE" id="PS50893">
    <property type="entry name" value="ABC_TRANSPORTER_2"/>
    <property type="match status" value="1"/>
</dbReference>
<sequence>MITLTDISKSFVSQGSQSHALKNLSLSIHKEEIVGIVGQSGSGKSTLLRLINGLEFPDTGTIIVNDRDLNKLNRTALRKHRQEIGMIFQHFNLLENQTVRQNISLPLTLQHNKSEEKVDNLLTFVNLKDKANHYPNELSGGEKQRVAIARSLILEPAVLLCDEPTSALDETHSQEIIQLLKNIHQSFGTTIIFVSHELDVVKSLCQRVAILDHGKLLDTIKIKPSLDKTIGDRTYYQQALARLQS</sequence>
<keyword evidence="4 8" id="KW-0067">ATP-binding</keyword>
<dbReference type="InterPro" id="IPR003439">
    <property type="entry name" value="ABC_transporter-like_ATP-bd"/>
</dbReference>
<evidence type="ECO:0000256" key="4">
    <source>
        <dbReference type="ARBA" id="ARBA00022840"/>
    </source>
</evidence>